<evidence type="ECO:0000256" key="2">
    <source>
        <dbReference type="ARBA" id="ARBA00007727"/>
    </source>
</evidence>
<reference evidence="12" key="1">
    <citation type="submission" date="2025-08" db="UniProtKB">
        <authorList>
            <consortium name="RefSeq"/>
        </authorList>
    </citation>
    <scope>IDENTIFICATION</scope>
</reference>
<dbReference type="Pfam" id="PF13839">
    <property type="entry name" value="PC-Esterase"/>
    <property type="match status" value="1"/>
</dbReference>
<dbReference type="Proteomes" id="UP001515500">
    <property type="component" value="Chromosome 9"/>
</dbReference>
<proteinExistence type="inferred from homology"/>
<dbReference type="GO" id="GO:1990538">
    <property type="term" value="F:xylan O-acetyltransferase activity"/>
    <property type="evidence" value="ECO:0007669"/>
    <property type="project" value="UniProtKB-ARBA"/>
</dbReference>
<keyword evidence="7" id="KW-0472">Membrane</keyword>
<gene>
    <name evidence="12" type="primary">LOC120269360</name>
</gene>
<evidence type="ECO:0000256" key="3">
    <source>
        <dbReference type="ARBA" id="ARBA00022692"/>
    </source>
</evidence>
<dbReference type="RefSeq" id="XP_039132631.1">
    <property type="nucleotide sequence ID" value="XM_039276697.1"/>
</dbReference>
<dbReference type="PANTHER" id="PTHR32285:SF8">
    <property type="entry name" value="PROTEIN TRICHOME BIREFRINGENCE-LIKE 5"/>
    <property type="match status" value="1"/>
</dbReference>
<keyword evidence="11" id="KW-1185">Reference proteome</keyword>
<evidence type="ECO:0000256" key="8">
    <source>
        <dbReference type="SAM" id="SignalP"/>
    </source>
</evidence>
<evidence type="ECO:0000259" key="9">
    <source>
        <dbReference type="Pfam" id="PF13839"/>
    </source>
</evidence>
<dbReference type="GeneID" id="120269360"/>
<protein>
    <submittedName>
        <fullName evidence="12">Protein trichome birefringence-like 5 isoform X1</fullName>
    </submittedName>
</protein>
<keyword evidence="4" id="KW-0735">Signal-anchor</keyword>
<feature type="domain" description="Trichome birefringence-like C-terminal" evidence="9">
    <location>
        <begin position="150"/>
        <end position="434"/>
    </location>
</feature>
<evidence type="ECO:0000259" key="10">
    <source>
        <dbReference type="Pfam" id="PF14416"/>
    </source>
</evidence>
<keyword evidence="5" id="KW-1133">Transmembrane helix</keyword>
<dbReference type="AlphaFoldDB" id="A0AB40C1F1"/>
<comment type="similarity">
    <text evidence="2">Belongs to the PC-esterase family. TBL subfamily.</text>
</comment>
<keyword evidence="6" id="KW-0333">Golgi apparatus</keyword>
<sequence length="469" mass="53695">MVVLPFHRLLPPLLLLLFILIPSLLLISPSKPSSFFSDVSLPSPPAAPLVVPPPSSPPTSSPVPPISPPVLPFTPPHLSSPAVEQSNGVERSEERCDLYDGNWERDEEKRYPLYDPGSCPYVDEAFACVENGRPDKEYLKWKWVPHGCSLPRFNSTDFLERIRGKRMMLVGDSMNRNQFESMLCVLREGLPDKTKMYETRGYKITKGRGYFIFRFVDYNCTVEFVRSHFLVKEGKRANAQGNSSPTLLIDRVDKSSGRWKKADILIFNTGHWWTHGKTAKGKNYYQEGDVVYPKFDAMQAFRIAMRTWGRWIDENMNPSKKLIFYRGYSTAHFRGGDWDSGGSCKGEKDPILKGPLIETYHPKMKIIEEVIQEMKFPVILLNVTKLTNFRKDGHPSVYGKMTQNQEPKVSSRKQDCSHWCLPGVPDAWNELIYASFTLNQKKQSSCHHPQQRSWFASIFGETMKTKEVS</sequence>
<comment type="subcellular location">
    <subcellularLocation>
        <location evidence="1">Golgi apparatus membrane</location>
        <topology evidence="1">Single-pass type II membrane protein</topology>
    </subcellularLocation>
</comment>
<accession>A0AB40C1F1</accession>
<evidence type="ECO:0000256" key="6">
    <source>
        <dbReference type="ARBA" id="ARBA00023034"/>
    </source>
</evidence>
<name>A0AB40C1F1_DIOCR</name>
<dbReference type="InterPro" id="IPR029962">
    <property type="entry name" value="TBL"/>
</dbReference>
<evidence type="ECO:0000256" key="1">
    <source>
        <dbReference type="ARBA" id="ARBA00004323"/>
    </source>
</evidence>
<dbReference type="GO" id="GO:0000139">
    <property type="term" value="C:Golgi membrane"/>
    <property type="evidence" value="ECO:0007669"/>
    <property type="project" value="UniProtKB-SubCell"/>
</dbReference>
<keyword evidence="3" id="KW-0812">Transmembrane</keyword>
<evidence type="ECO:0000256" key="4">
    <source>
        <dbReference type="ARBA" id="ARBA00022968"/>
    </source>
</evidence>
<organism evidence="11 12">
    <name type="scientific">Dioscorea cayennensis subsp. rotundata</name>
    <name type="common">White Guinea yam</name>
    <name type="synonym">Dioscorea rotundata</name>
    <dbReference type="NCBI Taxonomy" id="55577"/>
    <lineage>
        <taxon>Eukaryota</taxon>
        <taxon>Viridiplantae</taxon>
        <taxon>Streptophyta</taxon>
        <taxon>Embryophyta</taxon>
        <taxon>Tracheophyta</taxon>
        <taxon>Spermatophyta</taxon>
        <taxon>Magnoliopsida</taxon>
        <taxon>Liliopsida</taxon>
        <taxon>Dioscoreales</taxon>
        <taxon>Dioscoreaceae</taxon>
        <taxon>Dioscorea</taxon>
    </lineage>
</organism>
<evidence type="ECO:0000256" key="5">
    <source>
        <dbReference type="ARBA" id="ARBA00022989"/>
    </source>
</evidence>
<dbReference type="Pfam" id="PF14416">
    <property type="entry name" value="PMR5N"/>
    <property type="match status" value="1"/>
</dbReference>
<feature type="chain" id="PRO_5044254584" evidence="8">
    <location>
        <begin position="26"/>
        <end position="469"/>
    </location>
</feature>
<dbReference type="InterPro" id="IPR026057">
    <property type="entry name" value="TBL_C"/>
</dbReference>
<feature type="signal peptide" evidence="8">
    <location>
        <begin position="1"/>
        <end position="25"/>
    </location>
</feature>
<dbReference type="PANTHER" id="PTHR32285">
    <property type="entry name" value="PROTEIN TRICHOME BIREFRINGENCE-LIKE 9-RELATED"/>
    <property type="match status" value="1"/>
</dbReference>
<dbReference type="InterPro" id="IPR025846">
    <property type="entry name" value="TBL_N"/>
</dbReference>
<evidence type="ECO:0000313" key="12">
    <source>
        <dbReference type="RefSeq" id="XP_039132631.1"/>
    </source>
</evidence>
<keyword evidence="8" id="KW-0732">Signal</keyword>
<feature type="domain" description="Trichome birefringence-like N-terminal" evidence="10">
    <location>
        <begin position="94"/>
        <end position="149"/>
    </location>
</feature>
<evidence type="ECO:0000313" key="11">
    <source>
        <dbReference type="Proteomes" id="UP001515500"/>
    </source>
</evidence>
<evidence type="ECO:0000256" key="7">
    <source>
        <dbReference type="ARBA" id="ARBA00023136"/>
    </source>
</evidence>